<evidence type="ECO:0000313" key="2">
    <source>
        <dbReference type="EMBL" id="KAK9734475.1"/>
    </source>
</evidence>
<feature type="compositionally biased region" description="Pro residues" evidence="1">
    <location>
        <begin position="161"/>
        <end position="170"/>
    </location>
</feature>
<keyword evidence="3" id="KW-1185">Reference proteome</keyword>
<evidence type="ECO:0000256" key="1">
    <source>
        <dbReference type="SAM" id="MobiDB-lite"/>
    </source>
</evidence>
<comment type="caution">
    <text evidence="2">The sequence shown here is derived from an EMBL/GenBank/DDBJ whole genome shotgun (WGS) entry which is preliminary data.</text>
</comment>
<name>A0AAW1LJD1_SAPOF</name>
<accession>A0AAW1LJD1</accession>
<dbReference type="AlphaFoldDB" id="A0AAW1LJD1"/>
<gene>
    <name evidence="2" type="ORF">RND81_04G142400</name>
</gene>
<evidence type="ECO:0000313" key="3">
    <source>
        <dbReference type="Proteomes" id="UP001443914"/>
    </source>
</evidence>
<reference evidence="2" key="1">
    <citation type="submission" date="2024-03" db="EMBL/GenBank/DDBJ databases">
        <title>WGS assembly of Saponaria officinalis var. Norfolk2.</title>
        <authorList>
            <person name="Jenkins J."/>
            <person name="Shu S."/>
            <person name="Grimwood J."/>
            <person name="Barry K."/>
            <person name="Goodstein D."/>
            <person name="Schmutz J."/>
            <person name="Leebens-Mack J."/>
            <person name="Osbourn A."/>
        </authorList>
    </citation>
    <scope>NUCLEOTIDE SEQUENCE [LARGE SCALE GENOMIC DNA]</scope>
    <source>
        <strain evidence="2">JIC</strain>
    </source>
</reference>
<sequence>MASRVFTGGLGRRHLRFGGSKLKVSVVGGGLTRHHGVVSVNPADFEATQSLFRASSLDRAFETRGDVQSLPVSSVFSSAFQRIALLGLVAGRGVDGSTRELVKRALPDLPSQVHVCAQLIEKEVIKNRRLIRQLALRQRPLAFGGSAPGSSKSDSDLNPRPSSPVEPEPK</sequence>
<protein>
    <submittedName>
        <fullName evidence="2">Uncharacterized protein</fullName>
    </submittedName>
</protein>
<dbReference type="EMBL" id="JBDFQZ010000004">
    <property type="protein sequence ID" value="KAK9734475.1"/>
    <property type="molecule type" value="Genomic_DNA"/>
</dbReference>
<proteinExistence type="predicted"/>
<dbReference type="Proteomes" id="UP001443914">
    <property type="component" value="Unassembled WGS sequence"/>
</dbReference>
<organism evidence="2 3">
    <name type="scientific">Saponaria officinalis</name>
    <name type="common">Common soapwort</name>
    <name type="synonym">Lychnis saponaria</name>
    <dbReference type="NCBI Taxonomy" id="3572"/>
    <lineage>
        <taxon>Eukaryota</taxon>
        <taxon>Viridiplantae</taxon>
        <taxon>Streptophyta</taxon>
        <taxon>Embryophyta</taxon>
        <taxon>Tracheophyta</taxon>
        <taxon>Spermatophyta</taxon>
        <taxon>Magnoliopsida</taxon>
        <taxon>eudicotyledons</taxon>
        <taxon>Gunneridae</taxon>
        <taxon>Pentapetalae</taxon>
        <taxon>Caryophyllales</taxon>
        <taxon>Caryophyllaceae</taxon>
        <taxon>Caryophylleae</taxon>
        <taxon>Saponaria</taxon>
    </lineage>
</organism>
<feature type="region of interest" description="Disordered" evidence="1">
    <location>
        <begin position="142"/>
        <end position="170"/>
    </location>
</feature>